<keyword evidence="3" id="KW-1185">Reference proteome</keyword>
<sequence length="238" mass="26027">MTNHKSSPHHTGMPPKACSRRPDPQYRSSPDTHHQHHHPHPQWVTEVGMENALHPQPAQGFVHHVGWVENPRVLGRGLEPGEGVGTEREVTASGSESAFGRAVAEADVVHGDCEGDPTTGLEAGEGQVLGEWEGEDGLVGVEETMDELEIDSGYASPAEGARVDSPRTVARLRPLLRLAGRAAGSASAGSASGGAKSLVPVKRKRSREIEDEDEDEDLEWERERERRFIEKYGFLSRW</sequence>
<comment type="caution">
    <text evidence="2">The sequence shown here is derived from an EMBL/GenBank/DDBJ whole genome shotgun (WGS) entry which is preliminary data.</text>
</comment>
<organism evidence="2 3">
    <name type="scientific">Salinomyces thailandicus</name>
    <dbReference type="NCBI Taxonomy" id="706561"/>
    <lineage>
        <taxon>Eukaryota</taxon>
        <taxon>Fungi</taxon>
        <taxon>Dikarya</taxon>
        <taxon>Ascomycota</taxon>
        <taxon>Pezizomycotina</taxon>
        <taxon>Dothideomycetes</taxon>
        <taxon>Dothideomycetidae</taxon>
        <taxon>Mycosphaerellales</taxon>
        <taxon>Teratosphaeriaceae</taxon>
        <taxon>Salinomyces</taxon>
    </lineage>
</organism>
<dbReference type="AlphaFoldDB" id="A0A4V5N3R5"/>
<proteinExistence type="predicted"/>
<dbReference type="Proteomes" id="UP000308549">
    <property type="component" value="Unassembled WGS sequence"/>
</dbReference>
<feature type="region of interest" description="Disordered" evidence="1">
    <location>
        <begin position="183"/>
        <end position="220"/>
    </location>
</feature>
<evidence type="ECO:0000313" key="3">
    <source>
        <dbReference type="Proteomes" id="UP000308549"/>
    </source>
</evidence>
<feature type="compositionally biased region" description="Acidic residues" evidence="1">
    <location>
        <begin position="209"/>
        <end position="220"/>
    </location>
</feature>
<protein>
    <submittedName>
        <fullName evidence="2">Uncharacterized protein</fullName>
    </submittedName>
</protein>
<gene>
    <name evidence="2" type="ORF">B0A50_05687</name>
</gene>
<dbReference type="EMBL" id="NAJL01000041">
    <property type="protein sequence ID" value="TKA24699.1"/>
    <property type="molecule type" value="Genomic_DNA"/>
</dbReference>
<evidence type="ECO:0000313" key="2">
    <source>
        <dbReference type="EMBL" id="TKA24699.1"/>
    </source>
</evidence>
<feature type="compositionally biased region" description="Low complexity" evidence="1">
    <location>
        <begin position="183"/>
        <end position="198"/>
    </location>
</feature>
<name>A0A4V5N3R5_9PEZI</name>
<accession>A0A4V5N3R5</accession>
<evidence type="ECO:0000256" key="1">
    <source>
        <dbReference type="SAM" id="MobiDB-lite"/>
    </source>
</evidence>
<reference evidence="2 3" key="1">
    <citation type="submission" date="2017-03" db="EMBL/GenBank/DDBJ databases">
        <title>Genomes of endolithic fungi from Antarctica.</title>
        <authorList>
            <person name="Coleine C."/>
            <person name="Masonjones S."/>
            <person name="Stajich J.E."/>
        </authorList>
    </citation>
    <scope>NUCLEOTIDE SEQUENCE [LARGE SCALE GENOMIC DNA]</scope>
    <source>
        <strain evidence="2 3">CCFEE 6315</strain>
    </source>
</reference>
<feature type="region of interest" description="Disordered" evidence="1">
    <location>
        <begin position="1"/>
        <end position="40"/>
    </location>
</feature>